<gene>
    <name evidence="5" type="ORF">MKZ38_006937</name>
</gene>
<dbReference type="Pfam" id="PF00172">
    <property type="entry name" value="Zn_clus"/>
    <property type="match status" value="1"/>
</dbReference>
<evidence type="ECO:0000313" key="5">
    <source>
        <dbReference type="EMBL" id="KAJ2904896.1"/>
    </source>
</evidence>
<dbReference type="GO" id="GO:0008270">
    <property type="term" value="F:zinc ion binding"/>
    <property type="evidence" value="ECO:0007669"/>
    <property type="project" value="InterPro"/>
</dbReference>
<comment type="subcellular location">
    <subcellularLocation>
        <location evidence="1">Nucleus</location>
    </subcellularLocation>
</comment>
<dbReference type="GO" id="GO:0005634">
    <property type="term" value="C:nucleus"/>
    <property type="evidence" value="ECO:0007669"/>
    <property type="project" value="UniProtKB-SubCell"/>
</dbReference>
<proteinExistence type="predicted"/>
<reference evidence="5" key="1">
    <citation type="submission" date="2022-07" db="EMBL/GenBank/DDBJ databases">
        <title>Draft genome sequence of Zalerion maritima ATCC 34329, a (micro)plastics degrading marine fungus.</title>
        <authorList>
            <person name="Paco A."/>
            <person name="Goncalves M.F.M."/>
            <person name="Rocha-Santos T.A.P."/>
            <person name="Alves A."/>
        </authorList>
    </citation>
    <scope>NUCLEOTIDE SEQUENCE</scope>
    <source>
        <strain evidence="5">ATCC 34329</strain>
    </source>
</reference>
<evidence type="ECO:0000259" key="4">
    <source>
        <dbReference type="PROSITE" id="PS50048"/>
    </source>
</evidence>
<feature type="compositionally biased region" description="Polar residues" evidence="3">
    <location>
        <begin position="95"/>
        <end position="109"/>
    </location>
</feature>
<accession>A0AAD5WUD4</accession>
<evidence type="ECO:0000313" key="6">
    <source>
        <dbReference type="Proteomes" id="UP001201980"/>
    </source>
</evidence>
<dbReference type="PROSITE" id="PS50048">
    <property type="entry name" value="ZN2_CY6_FUNGAL_2"/>
    <property type="match status" value="1"/>
</dbReference>
<protein>
    <recommendedName>
        <fullName evidence="4">Zn(2)-C6 fungal-type domain-containing protein</fullName>
    </recommendedName>
</protein>
<dbReference type="Gene3D" id="4.10.240.10">
    <property type="entry name" value="Zn(2)-C6 fungal-type DNA-binding domain"/>
    <property type="match status" value="1"/>
</dbReference>
<organism evidence="5 6">
    <name type="scientific">Zalerion maritima</name>
    <dbReference type="NCBI Taxonomy" id="339359"/>
    <lineage>
        <taxon>Eukaryota</taxon>
        <taxon>Fungi</taxon>
        <taxon>Dikarya</taxon>
        <taxon>Ascomycota</taxon>
        <taxon>Pezizomycotina</taxon>
        <taxon>Sordariomycetes</taxon>
        <taxon>Lulworthiomycetidae</taxon>
        <taxon>Lulworthiales</taxon>
        <taxon>Lulworthiaceae</taxon>
        <taxon>Zalerion</taxon>
    </lineage>
</organism>
<dbReference type="AlphaFoldDB" id="A0AAD5WUD4"/>
<dbReference type="GO" id="GO:0000981">
    <property type="term" value="F:DNA-binding transcription factor activity, RNA polymerase II-specific"/>
    <property type="evidence" value="ECO:0007669"/>
    <property type="project" value="InterPro"/>
</dbReference>
<feature type="region of interest" description="Disordered" evidence="3">
    <location>
        <begin position="186"/>
        <end position="215"/>
    </location>
</feature>
<dbReference type="CDD" id="cd00067">
    <property type="entry name" value="GAL4"/>
    <property type="match status" value="1"/>
</dbReference>
<dbReference type="InterPro" id="IPR001138">
    <property type="entry name" value="Zn2Cys6_DnaBD"/>
</dbReference>
<dbReference type="SMART" id="SM00066">
    <property type="entry name" value="GAL4"/>
    <property type="match status" value="1"/>
</dbReference>
<dbReference type="GO" id="GO:0000976">
    <property type="term" value="F:transcription cis-regulatory region binding"/>
    <property type="evidence" value="ECO:0007669"/>
    <property type="project" value="TreeGrafter"/>
</dbReference>
<dbReference type="GO" id="GO:0045944">
    <property type="term" value="P:positive regulation of transcription by RNA polymerase II"/>
    <property type="evidence" value="ECO:0007669"/>
    <property type="project" value="TreeGrafter"/>
</dbReference>
<feature type="compositionally biased region" description="Polar residues" evidence="3">
    <location>
        <begin position="147"/>
        <end position="156"/>
    </location>
</feature>
<sequence length="614" mass="67779">MKPKRQRKSRSRGLRTKTGCLTCRKRHKKCDERPVDSWTEPICGPCSVSNRDCVYGDATPKQQPAVPESGPSASTTHTVPILAAGPPPPPPLPQLRSTDGMSSVTSCPSGSPADAIPVDPALSATVPQPQGPPSFQPGGMPMGLASDTATTPFSATVSSEPISADLASTRWLDLLATDAAQADSTFSLSTNPASRPQHPQAHPASGSNPSDLGYSNRFADALETRRWQSDTDIELDDHESSLFRNFAERSASWELDLFDPHRHFSTFAVRLALRNRGLMRAILALSARHMALTTNQGSTSVEGNNAIQYYYETLHYVQTALTFNSYARSQELLATALTISTYEMLSESDSRGNWQRHLKGVFWIQRSQDVNGCSGGLRQAVWWAWLRQDIWAAFREKRRCFSFWKPVKSYDGLSQDELACRSVWLLSQAVNYAADCHHLERTAPNDLEVMRKRTKAGDELFGLLEQWKSFLSEGFRPLPSPKGDPNAPFQSVWIHPPHFAVAVQVNNWARILVALHRPPGMGLNGYLRTQKILSDAVDAICGIATELAGEGSQIMSAQCLYGAGLCVQNPVKRSAIIGMIEKCEARTGWPMGTWRDDLQAEWSVHDTDYQQSPL</sequence>
<dbReference type="PANTHER" id="PTHR37534">
    <property type="entry name" value="TRANSCRIPTIONAL ACTIVATOR PROTEIN UGA3"/>
    <property type="match status" value="1"/>
</dbReference>
<keyword evidence="6" id="KW-1185">Reference proteome</keyword>
<dbReference type="Proteomes" id="UP001201980">
    <property type="component" value="Unassembled WGS sequence"/>
</dbReference>
<dbReference type="PROSITE" id="PS00463">
    <property type="entry name" value="ZN2_CY6_FUNGAL_1"/>
    <property type="match status" value="1"/>
</dbReference>
<dbReference type="InterPro" id="IPR021858">
    <property type="entry name" value="Fun_TF"/>
</dbReference>
<dbReference type="SUPFAM" id="SSF57701">
    <property type="entry name" value="Zn2/Cys6 DNA-binding domain"/>
    <property type="match status" value="1"/>
</dbReference>
<dbReference type="InterPro" id="IPR036864">
    <property type="entry name" value="Zn2-C6_fun-type_DNA-bd_sf"/>
</dbReference>
<keyword evidence="2" id="KW-0539">Nucleus</keyword>
<name>A0AAD5WUD4_9PEZI</name>
<dbReference type="Pfam" id="PF11951">
    <property type="entry name" value="Fungal_trans_2"/>
    <property type="match status" value="1"/>
</dbReference>
<feature type="domain" description="Zn(2)-C6 fungal-type" evidence="4">
    <location>
        <begin position="19"/>
        <end position="55"/>
    </location>
</feature>
<evidence type="ECO:0000256" key="3">
    <source>
        <dbReference type="SAM" id="MobiDB-lite"/>
    </source>
</evidence>
<dbReference type="PANTHER" id="PTHR37534:SF3">
    <property type="entry name" value="ZN(II)2CYS6 TRANSCRIPTION FACTOR (EUROFUNG)"/>
    <property type="match status" value="1"/>
</dbReference>
<dbReference type="EMBL" id="JAKWBI020000042">
    <property type="protein sequence ID" value="KAJ2904896.1"/>
    <property type="molecule type" value="Genomic_DNA"/>
</dbReference>
<comment type="caution">
    <text evidence="5">The sequence shown here is derived from an EMBL/GenBank/DDBJ whole genome shotgun (WGS) entry which is preliminary data.</text>
</comment>
<feature type="region of interest" description="Disordered" evidence="3">
    <location>
        <begin position="57"/>
        <end position="156"/>
    </location>
</feature>
<evidence type="ECO:0000256" key="1">
    <source>
        <dbReference type="ARBA" id="ARBA00004123"/>
    </source>
</evidence>
<evidence type="ECO:0000256" key="2">
    <source>
        <dbReference type="ARBA" id="ARBA00023242"/>
    </source>
</evidence>